<feature type="transmembrane region" description="Helical" evidence="1">
    <location>
        <begin position="121"/>
        <end position="141"/>
    </location>
</feature>
<evidence type="ECO:0000256" key="1">
    <source>
        <dbReference type="SAM" id="Phobius"/>
    </source>
</evidence>
<gene>
    <name evidence="2" type="ORF">NCTC11801_03996</name>
</gene>
<dbReference type="Proteomes" id="UP000254208">
    <property type="component" value="Unassembled WGS sequence"/>
</dbReference>
<keyword evidence="1" id="KW-0472">Membrane</keyword>
<evidence type="ECO:0008006" key="4">
    <source>
        <dbReference type="Google" id="ProtNLM"/>
    </source>
</evidence>
<sequence length="314" mass="37936">MKKINEYNLLLYIYIFLNTFFFFYYIVSGYIGGDLRVNSEHDSGILLVNYYEFILSYILIIFSFFFVSSSYLFINKFIKPSPIKSTKHIFWFFNLFFWISINIIYPPKLIDSFILKYDTLSWLYITLTQPKYLILIYIFYYSKCIHNSLIFKLNVFIYFTFMLYSGYMGYLIYLCVLLLFEYWNKLNFKKIFIYSFVFMLLSPILRIIKYYFLIINSSDSAIELDDMFFMRSSTGFLDLYFNMLLTVFERFQHVSNVYFSLYSSEILKNKIDSGYTGMFYTDGWYLYFIINSLTDSLVNFHEPIQATLASFYLP</sequence>
<dbReference type="EMBL" id="UGTZ01000001">
    <property type="protein sequence ID" value="SUC32989.1"/>
    <property type="molecule type" value="Genomic_DNA"/>
</dbReference>
<feature type="transmembrane region" description="Helical" evidence="1">
    <location>
        <begin position="153"/>
        <end position="179"/>
    </location>
</feature>
<feature type="transmembrane region" description="Helical" evidence="1">
    <location>
        <begin position="86"/>
        <end position="105"/>
    </location>
</feature>
<feature type="transmembrane region" description="Helical" evidence="1">
    <location>
        <begin position="12"/>
        <end position="33"/>
    </location>
</feature>
<name>A0A379FW48_PRORE</name>
<proteinExistence type="predicted"/>
<dbReference type="NCBIfam" id="NF033860">
    <property type="entry name" value="Wzy_O6_O28"/>
    <property type="match status" value="1"/>
</dbReference>
<reference evidence="2 3" key="1">
    <citation type="submission" date="2018-06" db="EMBL/GenBank/DDBJ databases">
        <authorList>
            <consortium name="Pathogen Informatics"/>
            <person name="Doyle S."/>
        </authorList>
    </citation>
    <scope>NUCLEOTIDE SEQUENCE [LARGE SCALE GENOMIC DNA]</scope>
    <source>
        <strain evidence="2 3">NCTC11801</strain>
    </source>
</reference>
<dbReference type="AlphaFoldDB" id="A0A379FW48"/>
<feature type="transmembrane region" description="Helical" evidence="1">
    <location>
        <begin position="53"/>
        <end position="74"/>
    </location>
</feature>
<protein>
    <recommendedName>
        <fullName evidence="4">Wzy</fullName>
    </recommendedName>
</protein>
<evidence type="ECO:0000313" key="3">
    <source>
        <dbReference type="Proteomes" id="UP000254208"/>
    </source>
</evidence>
<feature type="transmembrane region" description="Helical" evidence="1">
    <location>
        <begin position="191"/>
        <end position="208"/>
    </location>
</feature>
<keyword evidence="1" id="KW-1133">Transmembrane helix</keyword>
<accession>A0A379FW48</accession>
<organism evidence="2 3">
    <name type="scientific">Providencia rettgeri</name>
    <dbReference type="NCBI Taxonomy" id="587"/>
    <lineage>
        <taxon>Bacteria</taxon>
        <taxon>Pseudomonadati</taxon>
        <taxon>Pseudomonadota</taxon>
        <taxon>Gammaproteobacteria</taxon>
        <taxon>Enterobacterales</taxon>
        <taxon>Morganellaceae</taxon>
        <taxon>Providencia</taxon>
    </lineage>
</organism>
<evidence type="ECO:0000313" key="2">
    <source>
        <dbReference type="EMBL" id="SUC32989.1"/>
    </source>
</evidence>
<keyword evidence="1" id="KW-0812">Transmembrane</keyword>